<dbReference type="GO" id="GO:0005524">
    <property type="term" value="F:ATP binding"/>
    <property type="evidence" value="ECO:0007669"/>
    <property type="project" value="InterPro"/>
</dbReference>
<proteinExistence type="inferred from homology"/>
<evidence type="ECO:0000313" key="6">
    <source>
        <dbReference type="EMBL" id="SMN22933.1"/>
    </source>
</evidence>
<dbReference type="Gene3D" id="2.40.30.130">
    <property type="match status" value="1"/>
</dbReference>
<dbReference type="InterPro" id="IPR018163">
    <property type="entry name" value="Thr/Ala-tRNA-synth_IIc_edit"/>
</dbReference>
<organism evidence="6 7">
    <name type="scientific">Maudiozyma saulgeensis</name>
    <dbReference type="NCBI Taxonomy" id="1789683"/>
    <lineage>
        <taxon>Eukaryota</taxon>
        <taxon>Fungi</taxon>
        <taxon>Dikarya</taxon>
        <taxon>Ascomycota</taxon>
        <taxon>Saccharomycotina</taxon>
        <taxon>Saccharomycetes</taxon>
        <taxon>Saccharomycetales</taxon>
        <taxon>Saccharomycetaceae</taxon>
        <taxon>Maudiozyma</taxon>
    </lineage>
</organism>
<dbReference type="STRING" id="1789683.A0A1X7RB93"/>
<comment type="cofactor">
    <cofactor evidence="1">
        <name>Zn(2+)</name>
        <dbReference type="ChEBI" id="CHEBI:29105"/>
    </cofactor>
</comment>
<dbReference type="InterPro" id="IPR051335">
    <property type="entry name" value="Alanyl-tRNA_Editing_Enzymes"/>
</dbReference>
<dbReference type="GO" id="GO:0002196">
    <property type="term" value="F:Ser-tRNA(Ala) deacylase activity"/>
    <property type="evidence" value="ECO:0007669"/>
    <property type="project" value="TreeGrafter"/>
</dbReference>
<protein>
    <recommendedName>
        <fullName evidence="5">Threonyl/alanyl tRNA synthetase SAD domain-containing protein</fullName>
    </recommendedName>
</protein>
<accession>A0A1X7RB93</accession>
<dbReference type="Pfam" id="PF07973">
    <property type="entry name" value="tRNA_SAD"/>
    <property type="match status" value="1"/>
</dbReference>
<keyword evidence="3" id="KW-0479">Metal-binding</keyword>
<evidence type="ECO:0000256" key="4">
    <source>
        <dbReference type="ARBA" id="ARBA00022833"/>
    </source>
</evidence>
<dbReference type="EMBL" id="FXLY01000016">
    <property type="protein sequence ID" value="SMN22933.1"/>
    <property type="molecule type" value="Genomic_DNA"/>
</dbReference>
<feature type="domain" description="Threonyl/alanyl tRNA synthetase SAD" evidence="5">
    <location>
        <begin position="228"/>
        <end position="272"/>
    </location>
</feature>
<dbReference type="AlphaFoldDB" id="A0A1X7RB93"/>
<dbReference type="SUPFAM" id="SSF50447">
    <property type="entry name" value="Translation proteins"/>
    <property type="match status" value="1"/>
</dbReference>
<dbReference type="SMART" id="SM00863">
    <property type="entry name" value="tRNA_SAD"/>
    <property type="match status" value="1"/>
</dbReference>
<keyword evidence="7" id="KW-1185">Reference proteome</keyword>
<comment type="similarity">
    <text evidence="2">Belongs to the class-II aminoacyl-tRNA synthetase family. Alax-L subfamily.</text>
</comment>
<dbReference type="GO" id="GO:0043039">
    <property type="term" value="P:tRNA aminoacylation"/>
    <property type="evidence" value="ECO:0007669"/>
    <property type="project" value="InterPro"/>
</dbReference>
<dbReference type="InterPro" id="IPR009000">
    <property type="entry name" value="Transl_B-barrel_sf"/>
</dbReference>
<evidence type="ECO:0000256" key="1">
    <source>
        <dbReference type="ARBA" id="ARBA00001947"/>
    </source>
</evidence>
<dbReference type="GO" id="GO:0046872">
    <property type="term" value="F:metal ion binding"/>
    <property type="evidence" value="ECO:0007669"/>
    <property type="project" value="UniProtKB-KW"/>
</dbReference>
<dbReference type="OrthoDB" id="288942at2759"/>
<dbReference type="Gene3D" id="3.30.980.10">
    <property type="entry name" value="Threonyl-trna Synthetase, Chain A, domain 2"/>
    <property type="match status" value="1"/>
</dbReference>
<evidence type="ECO:0000256" key="2">
    <source>
        <dbReference type="ARBA" id="ARBA00008429"/>
    </source>
</evidence>
<dbReference type="SUPFAM" id="SSF55186">
    <property type="entry name" value="ThrRS/AlaRS common domain"/>
    <property type="match status" value="1"/>
</dbReference>
<dbReference type="FunFam" id="2.40.30.130:FF:000016">
    <property type="entry name" value="YNL040W-like protein"/>
    <property type="match status" value="1"/>
</dbReference>
<evidence type="ECO:0000259" key="5">
    <source>
        <dbReference type="SMART" id="SM00863"/>
    </source>
</evidence>
<keyword evidence="4" id="KW-0862">Zinc</keyword>
<dbReference type="PANTHER" id="PTHR43462">
    <property type="entry name" value="ALANYL-TRNA EDITING PROTEIN"/>
    <property type="match status" value="1"/>
</dbReference>
<sequence>MTGKSTVVGALACQRDSFKFNDFETVVVSCEEQPKKPVSKKKAKIIEDELPVYIIELKDTILFPEGGGQPSDTGYLRYKMEDETVEVPVFYVSRDGLYAKHHVHQFIKVGTNVNVEVNKRRRIDLMQQHTGQHLLSAILEKKYQLKTVSWSMSTPNDGFSHVDPNDYLNFIELTRRLTEEEIDYLNDEINQYITLMPQRITVEESILQGLDSSSKIPDDYDILNGGIVRTIHIGSLDSNQCCGTHLSNTSQLGSIMVIKSQTTVRSTNSRLYFACGTRVFKYANQANQLLNITKQILSSSDIQIPEKTEQLKIQLSNKTKSEQFWMMESAINDSKEIIQNFKQQQQKGLSSGINKTSLFKEDYCTQEYLSRIHKELTNEILKECTDDNNSYVIILGGFDKKTKIASLMIISDLGKSIQDVVNKFNEILPNVRGGGGKNGGKWQGKATDVDVKSWKSLTESFIQEEEELVTNLPNNRNYIT</sequence>
<dbReference type="PANTHER" id="PTHR43462:SF1">
    <property type="entry name" value="ALANYL-TRNA EDITING PROTEIN AARSD1"/>
    <property type="match status" value="1"/>
</dbReference>
<evidence type="ECO:0000256" key="3">
    <source>
        <dbReference type="ARBA" id="ARBA00022723"/>
    </source>
</evidence>
<dbReference type="InterPro" id="IPR012947">
    <property type="entry name" value="tRNA_SAD"/>
</dbReference>
<evidence type="ECO:0000313" key="7">
    <source>
        <dbReference type="Proteomes" id="UP000196158"/>
    </source>
</evidence>
<name>A0A1X7RB93_9SACH</name>
<dbReference type="GO" id="GO:0004812">
    <property type="term" value="F:aminoacyl-tRNA ligase activity"/>
    <property type="evidence" value="ECO:0007669"/>
    <property type="project" value="InterPro"/>
</dbReference>
<dbReference type="Proteomes" id="UP000196158">
    <property type="component" value="Unassembled WGS sequence"/>
</dbReference>
<reference evidence="6 7" key="1">
    <citation type="submission" date="2017-04" db="EMBL/GenBank/DDBJ databases">
        <authorList>
            <person name="Afonso C.L."/>
            <person name="Miller P.J."/>
            <person name="Scott M.A."/>
            <person name="Spackman E."/>
            <person name="Goraichik I."/>
            <person name="Dimitrov K.M."/>
            <person name="Suarez D.L."/>
            <person name="Swayne D.E."/>
        </authorList>
    </citation>
    <scope>NUCLEOTIDE SEQUENCE [LARGE SCALE GENOMIC DNA]</scope>
</reference>
<gene>
    <name evidence="6" type="ORF">KASA_0C00055G</name>
</gene>